<evidence type="ECO:0000313" key="3">
    <source>
        <dbReference type="Proteomes" id="UP001303222"/>
    </source>
</evidence>
<proteinExistence type="predicted"/>
<accession>A0AAN6SBD2</accession>
<protein>
    <submittedName>
        <fullName evidence="2">Uncharacterized protein</fullName>
    </submittedName>
</protein>
<feature type="region of interest" description="Disordered" evidence="1">
    <location>
        <begin position="41"/>
        <end position="61"/>
    </location>
</feature>
<gene>
    <name evidence="2" type="ORF">QBC32DRAFT_183390</name>
</gene>
<name>A0AAN6SBD2_9PEZI</name>
<feature type="non-terminal residue" evidence="2">
    <location>
        <position position="70"/>
    </location>
</feature>
<sequence>YMEYRFCYQGPYCLGGFGWINASSELYVQPYGSIRRNRPCERRGGCAGESTPLGPGADIKTSDQLCPVCK</sequence>
<dbReference type="AlphaFoldDB" id="A0AAN6SBD2"/>
<dbReference type="EMBL" id="MU859357">
    <property type="protein sequence ID" value="KAK3947404.1"/>
    <property type="molecule type" value="Genomic_DNA"/>
</dbReference>
<organism evidence="2 3">
    <name type="scientific">Pseudoneurospora amorphoporcata</name>
    <dbReference type="NCBI Taxonomy" id="241081"/>
    <lineage>
        <taxon>Eukaryota</taxon>
        <taxon>Fungi</taxon>
        <taxon>Dikarya</taxon>
        <taxon>Ascomycota</taxon>
        <taxon>Pezizomycotina</taxon>
        <taxon>Sordariomycetes</taxon>
        <taxon>Sordariomycetidae</taxon>
        <taxon>Sordariales</taxon>
        <taxon>Sordariaceae</taxon>
        <taxon>Pseudoneurospora</taxon>
    </lineage>
</organism>
<comment type="caution">
    <text evidence="2">The sequence shown here is derived from an EMBL/GenBank/DDBJ whole genome shotgun (WGS) entry which is preliminary data.</text>
</comment>
<evidence type="ECO:0000256" key="1">
    <source>
        <dbReference type="SAM" id="MobiDB-lite"/>
    </source>
</evidence>
<feature type="non-terminal residue" evidence="2">
    <location>
        <position position="1"/>
    </location>
</feature>
<evidence type="ECO:0000313" key="2">
    <source>
        <dbReference type="EMBL" id="KAK3947404.1"/>
    </source>
</evidence>
<keyword evidence="3" id="KW-1185">Reference proteome</keyword>
<reference evidence="2" key="1">
    <citation type="journal article" date="2023" name="Mol. Phylogenet. Evol.">
        <title>Genome-scale phylogeny and comparative genomics of the fungal order Sordariales.</title>
        <authorList>
            <person name="Hensen N."/>
            <person name="Bonometti L."/>
            <person name="Westerberg I."/>
            <person name="Brannstrom I.O."/>
            <person name="Guillou S."/>
            <person name="Cros-Aarteil S."/>
            <person name="Calhoun S."/>
            <person name="Haridas S."/>
            <person name="Kuo A."/>
            <person name="Mondo S."/>
            <person name="Pangilinan J."/>
            <person name="Riley R."/>
            <person name="LaButti K."/>
            <person name="Andreopoulos B."/>
            <person name="Lipzen A."/>
            <person name="Chen C."/>
            <person name="Yan M."/>
            <person name="Daum C."/>
            <person name="Ng V."/>
            <person name="Clum A."/>
            <person name="Steindorff A."/>
            <person name="Ohm R.A."/>
            <person name="Martin F."/>
            <person name="Silar P."/>
            <person name="Natvig D.O."/>
            <person name="Lalanne C."/>
            <person name="Gautier V."/>
            <person name="Ament-Velasquez S.L."/>
            <person name="Kruys A."/>
            <person name="Hutchinson M.I."/>
            <person name="Powell A.J."/>
            <person name="Barry K."/>
            <person name="Miller A.N."/>
            <person name="Grigoriev I.V."/>
            <person name="Debuchy R."/>
            <person name="Gladieux P."/>
            <person name="Hiltunen Thoren M."/>
            <person name="Johannesson H."/>
        </authorList>
    </citation>
    <scope>NUCLEOTIDE SEQUENCE</scope>
    <source>
        <strain evidence="2">CBS 626.80</strain>
    </source>
</reference>
<dbReference type="Proteomes" id="UP001303222">
    <property type="component" value="Unassembled WGS sequence"/>
</dbReference>
<reference evidence="2" key="2">
    <citation type="submission" date="2023-06" db="EMBL/GenBank/DDBJ databases">
        <authorList>
            <consortium name="Lawrence Berkeley National Laboratory"/>
            <person name="Mondo S.J."/>
            <person name="Hensen N."/>
            <person name="Bonometti L."/>
            <person name="Westerberg I."/>
            <person name="Brannstrom I.O."/>
            <person name="Guillou S."/>
            <person name="Cros-Aarteil S."/>
            <person name="Calhoun S."/>
            <person name="Haridas S."/>
            <person name="Kuo A."/>
            <person name="Pangilinan J."/>
            <person name="Riley R."/>
            <person name="Labutti K."/>
            <person name="Andreopoulos B."/>
            <person name="Lipzen A."/>
            <person name="Chen C."/>
            <person name="Yanf M."/>
            <person name="Daum C."/>
            <person name="Ng V."/>
            <person name="Clum A."/>
            <person name="Steindorff A."/>
            <person name="Ohm R."/>
            <person name="Martin F."/>
            <person name="Silar P."/>
            <person name="Natvig D."/>
            <person name="Lalanne C."/>
            <person name="Gautier V."/>
            <person name="Ament-Velasquez S.L."/>
            <person name="Kruys A."/>
            <person name="Hutchinson M.I."/>
            <person name="Powell A.J."/>
            <person name="Barry K."/>
            <person name="Miller A.N."/>
            <person name="Grigoriev I.V."/>
            <person name="Debuchy R."/>
            <person name="Gladieux P."/>
            <person name="Thoren M.H."/>
            <person name="Johannesson H."/>
        </authorList>
    </citation>
    <scope>NUCLEOTIDE SEQUENCE</scope>
    <source>
        <strain evidence="2">CBS 626.80</strain>
    </source>
</reference>